<evidence type="ECO:0000313" key="1">
    <source>
        <dbReference type="EMBL" id="KAK8898159.1"/>
    </source>
</evidence>
<keyword evidence="2" id="KW-1185">Reference proteome</keyword>
<accession>A0ABR2L497</accession>
<sequence length="377" mass="45896">MNNIQAYLDKKKKIHSALLNFLDNDEDDEENFQNLNQILDEQRIQYNMHEIKSLFHTIVKIANNHFRRQNFFAKLEKILQHYKNETKFFPNYEIFNIFKSNKRLLLFLLNEKVLKIDKYIISVVHSEKYQSQNYHKYFETEIKLFLKEVDFVKKDFEINRKIGENEDIICQLIRDDKLQDFISYINTSHRSLKSDIQISIFETNQFLLRKTPTLIEYSAFFGSFQIFEYLFKNKVKVNPSIWIYATHGNNADIIFLLENSKIKPDEIICEKCIEESIKCHHNDFKIYFQNTYFPNYKNKYSKEFLIDLKYFNFAFIENKFSASSFYYLCKYDYYSIVFELLRDKSINTNQYVILTLINFYKIYKLFRFNTISNKRLF</sequence>
<protein>
    <recommendedName>
        <fullName evidence="3">DUF3447 domain-containing protein</fullName>
    </recommendedName>
</protein>
<dbReference type="EMBL" id="JAPFFF010000001">
    <property type="protein sequence ID" value="KAK8898159.1"/>
    <property type="molecule type" value="Genomic_DNA"/>
</dbReference>
<proteinExistence type="predicted"/>
<dbReference type="Proteomes" id="UP001470230">
    <property type="component" value="Unassembled WGS sequence"/>
</dbReference>
<dbReference type="SUPFAM" id="SSF48403">
    <property type="entry name" value="Ankyrin repeat"/>
    <property type="match status" value="1"/>
</dbReference>
<evidence type="ECO:0008006" key="3">
    <source>
        <dbReference type="Google" id="ProtNLM"/>
    </source>
</evidence>
<dbReference type="InterPro" id="IPR036770">
    <property type="entry name" value="Ankyrin_rpt-contain_sf"/>
</dbReference>
<name>A0ABR2L497_9EUKA</name>
<comment type="caution">
    <text evidence="1">The sequence shown here is derived from an EMBL/GenBank/DDBJ whole genome shotgun (WGS) entry which is preliminary data.</text>
</comment>
<organism evidence="1 2">
    <name type="scientific">Tritrichomonas musculus</name>
    <dbReference type="NCBI Taxonomy" id="1915356"/>
    <lineage>
        <taxon>Eukaryota</taxon>
        <taxon>Metamonada</taxon>
        <taxon>Parabasalia</taxon>
        <taxon>Tritrichomonadida</taxon>
        <taxon>Tritrichomonadidae</taxon>
        <taxon>Tritrichomonas</taxon>
    </lineage>
</organism>
<reference evidence="1 2" key="1">
    <citation type="submission" date="2024-04" db="EMBL/GenBank/DDBJ databases">
        <title>Tritrichomonas musculus Genome.</title>
        <authorList>
            <person name="Alves-Ferreira E."/>
            <person name="Grigg M."/>
            <person name="Lorenzi H."/>
            <person name="Galac M."/>
        </authorList>
    </citation>
    <scope>NUCLEOTIDE SEQUENCE [LARGE SCALE GENOMIC DNA]</scope>
    <source>
        <strain evidence="1 2">EAF2021</strain>
    </source>
</reference>
<evidence type="ECO:0000313" key="2">
    <source>
        <dbReference type="Proteomes" id="UP001470230"/>
    </source>
</evidence>
<gene>
    <name evidence="1" type="ORF">M9Y10_000430</name>
</gene>